<sequence length="75" mass="8008">MAVRRGEEEAGWGCAASPLIKEPVAKALSKALFECFGIKVLLVSAGYMITLNYPTLPQPTQSPPLPAPRGLLSVR</sequence>
<dbReference type="AlphaFoldDB" id="A0AAD3R6J5"/>
<protein>
    <submittedName>
        <fullName evidence="1">Protein FAM98B-like protein</fullName>
    </submittedName>
</protein>
<keyword evidence="2" id="KW-1185">Reference proteome</keyword>
<dbReference type="EMBL" id="BRZM01000029">
    <property type="protein sequence ID" value="GLD57333.1"/>
    <property type="molecule type" value="Genomic_DNA"/>
</dbReference>
<proteinExistence type="predicted"/>
<evidence type="ECO:0000313" key="2">
    <source>
        <dbReference type="Proteomes" id="UP001279410"/>
    </source>
</evidence>
<evidence type="ECO:0000313" key="1">
    <source>
        <dbReference type="EMBL" id="GLD57333.1"/>
    </source>
</evidence>
<name>A0AAD3R6J5_LATJO</name>
<gene>
    <name evidence="1" type="ORF">AKAME5_000957000</name>
</gene>
<accession>A0AAD3R6J5</accession>
<comment type="caution">
    <text evidence="1">The sequence shown here is derived from an EMBL/GenBank/DDBJ whole genome shotgun (WGS) entry which is preliminary data.</text>
</comment>
<organism evidence="1 2">
    <name type="scientific">Lates japonicus</name>
    <name type="common">Japanese lates</name>
    <dbReference type="NCBI Taxonomy" id="270547"/>
    <lineage>
        <taxon>Eukaryota</taxon>
        <taxon>Metazoa</taxon>
        <taxon>Chordata</taxon>
        <taxon>Craniata</taxon>
        <taxon>Vertebrata</taxon>
        <taxon>Euteleostomi</taxon>
        <taxon>Actinopterygii</taxon>
        <taxon>Neopterygii</taxon>
        <taxon>Teleostei</taxon>
        <taxon>Neoteleostei</taxon>
        <taxon>Acanthomorphata</taxon>
        <taxon>Carangaria</taxon>
        <taxon>Carangaria incertae sedis</taxon>
        <taxon>Centropomidae</taxon>
        <taxon>Lates</taxon>
    </lineage>
</organism>
<reference evidence="1" key="1">
    <citation type="submission" date="2022-08" db="EMBL/GenBank/DDBJ databases">
        <title>Genome sequencing of akame (Lates japonicus).</title>
        <authorList>
            <person name="Hashiguchi Y."/>
            <person name="Takahashi H."/>
        </authorList>
    </citation>
    <scope>NUCLEOTIDE SEQUENCE</scope>
    <source>
        <strain evidence="1">Kochi</strain>
    </source>
</reference>
<dbReference type="Proteomes" id="UP001279410">
    <property type="component" value="Unassembled WGS sequence"/>
</dbReference>